<evidence type="ECO:0000313" key="2">
    <source>
        <dbReference type="WBParaSite" id="ES5_v2.g14201.t1"/>
    </source>
</evidence>
<protein>
    <submittedName>
        <fullName evidence="2">Glutathione S-transferase</fullName>
    </submittedName>
</protein>
<name>A0AC34FAE9_9BILA</name>
<dbReference type="Proteomes" id="UP000887579">
    <property type="component" value="Unplaced"/>
</dbReference>
<sequence>MTEYKLYYFDVRNLAEPIRIMLHYNGAEFEDIRVDMEKWPSMKPEMPQSTIPVLEVNGKRLAQSHSIMRYLGRVYNMTGRNNIERAVVDSIADLLKDFYTQISPFYYMRLGFKEGDLEAARESNLNPAIETKLPIFSRYLKEAHSGFYAKSGITYADFLCSELFDTLHSLEPDCFESHPDIVAHIRRVHALPQLKSYLSKRK</sequence>
<dbReference type="WBParaSite" id="ES5_v2.g14201.t1">
    <property type="protein sequence ID" value="ES5_v2.g14201.t1"/>
    <property type="gene ID" value="ES5_v2.g14201"/>
</dbReference>
<accession>A0AC34FAE9</accession>
<proteinExistence type="predicted"/>
<organism evidence="1 2">
    <name type="scientific">Panagrolaimus sp. ES5</name>
    <dbReference type="NCBI Taxonomy" id="591445"/>
    <lineage>
        <taxon>Eukaryota</taxon>
        <taxon>Metazoa</taxon>
        <taxon>Ecdysozoa</taxon>
        <taxon>Nematoda</taxon>
        <taxon>Chromadorea</taxon>
        <taxon>Rhabditida</taxon>
        <taxon>Tylenchina</taxon>
        <taxon>Panagrolaimomorpha</taxon>
        <taxon>Panagrolaimoidea</taxon>
        <taxon>Panagrolaimidae</taxon>
        <taxon>Panagrolaimus</taxon>
    </lineage>
</organism>
<reference evidence="2" key="1">
    <citation type="submission" date="2022-11" db="UniProtKB">
        <authorList>
            <consortium name="WormBaseParasite"/>
        </authorList>
    </citation>
    <scope>IDENTIFICATION</scope>
</reference>
<evidence type="ECO:0000313" key="1">
    <source>
        <dbReference type="Proteomes" id="UP000887579"/>
    </source>
</evidence>